<evidence type="ECO:0000256" key="1">
    <source>
        <dbReference type="SAM" id="MobiDB-lite"/>
    </source>
</evidence>
<name>A0A4S3JAA1_9EURO</name>
<keyword evidence="4" id="KW-1185">Reference proteome</keyword>
<dbReference type="VEuPathDB" id="FungiDB:EYZ11_009347"/>
<organism evidence="3 4">
    <name type="scientific">Aspergillus tanneri</name>
    <dbReference type="NCBI Taxonomy" id="1220188"/>
    <lineage>
        <taxon>Eukaryota</taxon>
        <taxon>Fungi</taxon>
        <taxon>Dikarya</taxon>
        <taxon>Ascomycota</taxon>
        <taxon>Pezizomycotina</taxon>
        <taxon>Eurotiomycetes</taxon>
        <taxon>Eurotiomycetidae</taxon>
        <taxon>Eurotiales</taxon>
        <taxon>Aspergillaceae</taxon>
        <taxon>Aspergillus</taxon>
        <taxon>Aspergillus subgen. Circumdati</taxon>
    </lineage>
</organism>
<dbReference type="EMBL" id="SOSA01000438">
    <property type="protein sequence ID" value="THC91198.1"/>
    <property type="molecule type" value="Genomic_DNA"/>
</dbReference>
<keyword evidence="2" id="KW-0472">Membrane</keyword>
<gene>
    <name evidence="3" type="ORF">EYZ11_009347</name>
</gene>
<evidence type="ECO:0000313" key="4">
    <source>
        <dbReference type="Proteomes" id="UP000308092"/>
    </source>
</evidence>
<keyword evidence="2" id="KW-1133">Transmembrane helix</keyword>
<sequence length="89" mass="10177">MGLARILLKAIIIPVVLIILLGALIWFLVKRHREKKREKALEGQHFQHFQAPPITQWATGPHPTSPAPMLKPEPIYYPMQQPLDPRGQV</sequence>
<accession>A0A4S3JAA1</accession>
<dbReference type="Proteomes" id="UP000308092">
    <property type="component" value="Unassembled WGS sequence"/>
</dbReference>
<comment type="caution">
    <text evidence="3">The sequence shown here is derived from an EMBL/GenBank/DDBJ whole genome shotgun (WGS) entry which is preliminary data.</text>
</comment>
<feature type="region of interest" description="Disordered" evidence="1">
    <location>
        <begin position="52"/>
        <end position="89"/>
    </location>
</feature>
<evidence type="ECO:0000313" key="3">
    <source>
        <dbReference type="EMBL" id="THC91198.1"/>
    </source>
</evidence>
<proteinExistence type="predicted"/>
<reference evidence="3 4" key="1">
    <citation type="submission" date="2019-03" db="EMBL/GenBank/DDBJ databases">
        <title>The genome sequence of a newly discovered highly antifungal drug resistant Aspergillus species, Aspergillus tanneri NIH 1004.</title>
        <authorList>
            <person name="Mounaud S."/>
            <person name="Singh I."/>
            <person name="Joardar V."/>
            <person name="Pakala S."/>
            <person name="Pakala S."/>
            <person name="Venepally P."/>
            <person name="Hoover J."/>
            <person name="Nierman W."/>
            <person name="Chung J."/>
            <person name="Losada L."/>
        </authorList>
    </citation>
    <scope>NUCLEOTIDE SEQUENCE [LARGE SCALE GENOMIC DNA]</scope>
    <source>
        <strain evidence="3 4">NIH1004</strain>
    </source>
</reference>
<keyword evidence="2" id="KW-0812">Transmembrane</keyword>
<protein>
    <submittedName>
        <fullName evidence="3">Uncharacterized protein</fullName>
    </submittedName>
</protein>
<dbReference type="AlphaFoldDB" id="A0A4S3JAA1"/>
<evidence type="ECO:0000256" key="2">
    <source>
        <dbReference type="SAM" id="Phobius"/>
    </source>
</evidence>
<feature type="transmembrane region" description="Helical" evidence="2">
    <location>
        <begin position="6"/>
        <end position="29"/>
    </location>
</feature>